<dbReference type="EMBL" id="JAGMUV010000012">
    <property type="protein sequence ID" value="KAH7137756.1"/>
    <property type="molecule type" value="Genomic_DNA"/>
</dbReference>
<dbReference type="InterPro" id="IPR007568">
    <property type="entry name" value="RTA1"/>
</dbReference>
<gene>
    <name evidence="6" type="ORF">EDB81DRAFT_901340</name>
</gene>
<keyword evidence="3 5" id="KW-1133">Transmembrane helix</keyword>
<dbReference type="AlphaFoldDB" id="A0A9P9EJ84"/>
<name>A0A9P9EJ84_9HYPO</name>
<evidence type="ECO:0000256" key="5">
    <source>
        <dbReference type="SAM" id="Phobius"/>
    </source>
</evidence>
<feature type="transmembrane region" description="Helical" evidence="5">
    <location>
        <begin position="240"/>
        <end position="258"/>
    </location>
</feature>
<dbReference type="Pfam" id="PF04479">
    <property type="entry name" value="RTA1"/>
    <property type="match status" value="1"/>
</dbReference>
<comment type="caution">
    <text evidence="6">The sequence shown here is derived from an EMBL/GenBank/DDBJ whole genome shotgun (WGS) entry which is preliminary data.</text>
</comment>
<reference evidence="6" key="1">
    <citation type="journal article" date="2021" name="Nat. Commun.">
        <title>Genetic determinants of endophytism in the Arabidopsis root mycobiome.</title>
        <authorList>
            <person name="Mesny F."/>
            <person name="Miyauchi S."/>
            <person name="Thiergart T."/>
            <person name="Pickel B."/>
            <person name="Atanasova L."/>
            <person name="Karlsson M."/>
            <person name="Huettel B."/>
            <person name="Barry K.W."/>
            <person name="Haridas S."/>
            <person name="Chen C."/>
            <person name="Bauer D."/>
            <person name="Andreopoulos W."/>
            <person name="Pangilinan J."/>
            <person name="LaButti K."/>
            <person name="Riley R."/>
            <person name="Lipzen A."/>
            <person name="Clum A."/>
            <person name="Drula E."/>
            <person name="Henrissat B."/>
            <person name="Kohler A."/>
            <person name="Grigoriev I.V."/>
            <person name="Martin F.M."/>
            <person name="Hacquard S."/>
        </authorList>
    </citation>
    <scope>NUCLEOTIDE SEQUENCE</scope>
    <source>
        <strain evidence="6">MPI-CAGE-AT-0147</strain>
    </source>
</reference>
<dbReference type="PANTHER" id="PTHR31465:SF8">
    <property type="entry name" value="DOMAIN PROTEIN, PUTATIVE (AFU_ORTHOLOGUE AFUA_6G14140)-RELATED"/>
    <property type="match status" value="1"/>
</dbReference>
<keyword evidence="2 5" id="KW-0812">Transmembrane</keyword>
<feature type="transmembrane region" description="Helical" evidence="5">
    <location>
        <begin position="278"/>
        <end position="302"/>
    </location>
</feature>
<comment type="subcellular location">
    <subcellularLocation>
        <location evidence="1">Membrane</location>
        <topology evidence="1">Multi-pass membrane protein</topology>
    </subcellularLocation>
</comment>
<evidence type="ECO:0000256" key="3">
    <source>
        <dbReference type="ARBA" id="ARBA00022989"/>
    </source>
</evidence>
<evidence type="ECO:0000313" key="6">
    <source>
        <dbReference type="EMBL" id="KAH7137756.1"/>
    </source>
</evidence>
<feature type="transmembrane region" description="Helical" evidence="5">
    <location>
        <begin position="61"/>
        <end position="77"/>
    </location>
</feature>
<dbReference type="Proteomes" id="UP000738349">
    <property type="component" value="Unassembled WGS sequence"/>
</dbReference>
<feature type="transmembrane region" description="Helical" evidence="5">
    <location>
        <begin position="175"/>
        <end position="198"/>
    </location>
</feature>
<evidence type="ECO:0000313" key="7">
    <source>
        <dbReference type="Proteomes" id="UP000738349"/>
    </source>
</evidence>
<sequence>MAEQSHPTYSSCDDVTPQCPVSATLYGDYFSKGPTLFFAIAFGAALLVQVYFGWKSRAWSFVSWLAIGTILELAGYISRVAMSSNPWNFPAFATQLLTLILAPTFVAAAVSITCKYFVLYYGPELSPIRPKLYPWIFVGSDFVSIVIQGAGAFVAAAATSGDPPNKSLSDVSAGLLITGVSFQVANMLGCAGMMMVFWRRYKNRNLQPSTAEGDSGCNTRADTRSSSCANIQLNERKVDIFVWAVIVAFVAIIIRCIYRVPEMASGWGSNLMKDEVAFLALDGTMILISVVLLSVVHPYVFFPLVGNEKMALQALQAQSGVDFCRPE</sequence>
<organism evidence="6 7">
    <name type="scientific">Dactylonectria macrodidyma</name>
    <dbReference type="NCBI Taxonomy" id="307937"/>
    <lineage>
        <taxon>Eukaryota</taxon>
        <taxon>Fungi</taxon>
        <taxon>Dikarya</taxon>
        <taxon>Ascomycota</taxon>
        <taxon>Pezizomycotina</taxon>
        <taxon>Sordariomycetes</taxon>
        <taxon>Hypocreomycetidae</taxon>
        <taxon>Hypocreales</taxon>
        <taxon>Nectriaceae</taxon>
        <taxon>Dactylonectria</taxon>
    </lineage>
</organism>
<protein>
    <submittedName>
        <fullName evidence="6">RTA1-like protein</fullName>
    </submittedName>
</protein>
<accession>A0A9P9EJ84</accession>
<keyword evidence="7" id="KW-1185">Reference proteome</keyword>
<evidence type="ECO:0000256" key="4">
    <source>
        <dbReference type="ARBA" id="ARBA00023136"/>
    </source>
</evidence>
<feature type="transmembrane region" description="Helical" evidence="5">
    <location>
        <begin position="97"/>
        <end position="120"/>
    </location>
</feature>
<feature type="transmembrane region" description="Helical" evidence="5">
    <location>
        <begin position="132"/>
        <end position="155"/>
    </location>
</feature>
<dbReference type="GO" id="GO:0000324">
    <property type="term" value="C:fungal-type vacuole"/>
    <property type="evidence" value="ECO:0007669"/>
    <property type="project" value="TreeGrafter"/>
</dbReference>
<dbReference type="GO" id="GO:0005886">
    <property type="term" value="C:plasma membrane"/>
    <property type="evidence" value="ECO:0007669"/>
    <property type="project" value="TreeGrafter"/>
</dbReference>
<dbReference type="OrthoDB" id="4521223at2759"/>
<dbReference type="PANTHER" id="PTHR31465">
    <property type="entry name" value="PROTEIN RTA1-RELATED"/>
    <property type="match status" value="1"/>
</dbReference>
<keyword evidence="4 5" id="KW-0472">Membrane</keyword>
<feature type="transmembrane region" description="Helical" evidence="5">
    <location>
        <begin position="35"/>
        <end position="54"/>
    </location>
</feature>
<evidence type="ECO:0000256" key="1">
    <source>
        <dbReference type="ARBA" id="ARBA00004141"/>
    </source>
</evidence>
<proteinExistence type="predicted"/>
<evidence type="ECO:0000256" key="2">
    <source>
        <dbReference type="ARBA" id="ARBA00022692"/>
    </source>
</evidence>